<keyword evidence="3" id="KW-1185">Reference proteome</keyword>
<name>A0ABN8YIQ3_RANTA</name>
<protein>
    <submittedName>
        <fullName evidence="2">Uncharacterized protein</fullName>
    </submittedName>
</protein>
<proteinExistence type="predicted"/>
<reference evidence="2" key="1">
    <citation type="submission" date="2023-04" db="EMBL/GenBank/DDBJ databases">
        <authorList>
            <consortium name="ELIXIR-Norway"/>
        </authorList>
    </citation>
    <scope>NUCLEOTIDE SEQUENCE [LARGE SCALE GENOMIC DNA]</scope>
</reference>
<evidence type="ECO:0000313" key="2">
    <source>
        <dbReference type="EMBL" id="CAI9160940.1"/>
    </source>
</evidence>
<feature type="compositionally biased region" description="Low complexity" evidence="1">
    <location>
        <begin position="147"/>
        <end position="156"/>
    </location>
</feature>
<evidence type="ECO:0000256" key="1">
    <source>
        <dbReference type="SAM" id="MobiDB-lite"/>
    </source>
</evidence>
<feature type="region of interest" description="Disordered" evidence="1">
    <location>
        <begin position="288"/>
        <end position="316"/>
    </location>
</feature>
<feature type="compositionally biased region" description="Polar residues" evidence="1">
    <location>
        <begin position="164"/>
        <end position="184"/>
    </location>
</feature>
<feature type="compositionally biased region" description="Basic and acidic residues" evidence="1">
    <location>
        <begin position="576"/>
        <end position="585"/>
    </location>
</feature>
<dbReference type="EMBL" id="OX459938">
    <property type="protein sequence ID" value="CAI9160940.1"/>
    <property type="molecule type" value="Genomic_DNA"/>
</dbReference>
<sequence>MSPARPPVAWSSPAKVQGGAGPGEHEGVQGCFRPSRVPSGVSTVHWTPSTSSLPHGSYILMFTFPPFPLLGFAVPMGAHGVVYPRVMRVDWMQEQKEVVLEEARKPIRKGARWQRFTGEPHYVTGGGHHQEGGTSMVLLAEQTMRTAPPTSATPPALMRRHPTSRPQGSHLQQRGFSVASSNPGPRNALGGRAPVASARPVDLVESVEDLTAVVTGAAERSPAVTTHLLGGIRALLRGGLAPAAPSTTPAPALTIMLRAALGATPSPDKSAERVCLLTASARAATDALPGVIPPYPPRAPEASASPSGNLSDGASTSTRGVIFCPLSRALQSSEPFLGRLSMEPSRSAQEGVNQMDGTRAPGHLGTQGVPKSSEGLSSRGQRLLRDPTESPGALLSSESPEVCGNWRGSPSRGPHGSPVYTLTWLSPFSRGAWLTQVGVGPGERRPGQPLDSGSATCVPHVPSLRQFQSFRSERRRRPSRGGERVHSRRASLATAPLAWKSQKGAQRPFSCPLVSRQALGSYTRAEPNSGGGSLPPPWAPSKEEKSCCEGHSLVGHTWTDGAPSVKTCTAPTLQEAWHHGPREKAQSSSAPRGEGEPGSGPTLLGFTREIRMGQKILTFGHKSGRASNQPQCKRDAKTCDSRRGVEPAGLALARPGDRNCFLSSCPLETLPSPDARHNEALIICRACELRSGCRGCERQLELPCPPPRTCPPTSPFVPDALPFALLSLRVCLMP</sequence>
<feature type="region of interest" description="Disordered" evidence="1">
    <location>
        <begin position="522"/>
        <end position="544"/>
    </location>
</feature>
<evidence type="ECO:0000313" key="3">
    <source>
        <dbReference type="Proteomes" id="UP001176941"/>
    </source>
</evidence>
<feature type="compositionally biased region" description="Polar residues" evidence="1">
    <location>
        <begin position="344"/>
        <end position="356"/>
    </location>
</feature>
<feature type="region of interest" description="Disordered" evidence="1">
    <location>
        <begin position="1"/>
        <end position="27"/>
    </location>
</feature>
<feature type="region of interest" description="Disordered" evidence="1">
    <location>
        <begin position="437"/>
        <end position="491"/>
    </location>
</feature>
<accession>A0ABN8YIQ3</accession>
<organism evidence="2 3">
    <name type="scientific">Rangifer tarandus platyrhynchus</name>
    <name type="common">Svalbard reindeer</name>
    <dbReference type="NCBI Taxonomy" id="3082113"/>
    <lineage>
        <taxon>Eukaryota</taxon>
        <taxon>Metazoa</taxon>
        <taxon>Chordata</taxon>
        <taxon>Craniata</taxon>
        <taxon>Vertebrata</taxon>
        <taxon>Euteleostomi</taxon>
        <taxon>Mammalia</taxon>
        <taxon>Eutheria</taxon>
        <taxon>Laurasiatheria</taxon>
        <taxon>Artiodactyla</taxon>
        <taxon>Ruminantia</taxon>
        <taxon>Pecora</taxon>
        <taxon>Cervidae</taxon>
        <taxon>Odocoileinae</taxon>
        <taxon>Rangifer</taxon>
    </lineage>
</organism>
<gene>
    <name evidence="2" type="ORF">MRATA1EN1_LOCUS9902</name>
</gene>
<feature type="region of interest" description="Disordered" evidence="1">
    <location>
        <begin position="574"/>
        <end position="601"/>
    </location>
</feature>
<dbReference type="Proteomes" id="UP001176941">
    <property type="component" value="Chromosome 2"/>
</dbReference>
<feature type="region of interest" description="Disordered" evidence="1">
    <location>
        <begin position="340"/>
        <end position="414"/>
    </location>
</feature>
<feature type="region of interest" description="Disordered" evidence="1">
    <location>
        <begin position="147"/>
        <end position="193"/>
    </location>
</feature>